<dbReference type="SUPFAM" id="SSF52980">
    <property type="entry name" value="Restriction endonuclease-like"/>
    <property type="match status" value="1"/>
</dbReference>
<evidence type="ECO:0000313" key="4">
    <source>
        <dbReference type="Proteomes" id="UP000216339"/>
    </source>
</evidence>
<dbReference type="OrthoDB" id="9802516at2"/>
<gene>
    <name evidence="3" type="ORF">BSZ37_13155</name>
</gene>
<comment type="caution">
    <text evidence="3">The sequence shown here is derived from an EMBL/GenBank/DDBJ whole genome shotgun (WGS) entry which is preliminary data.</text>
</comment>
<dbReference type="EMBL" id="MQWD01000001">
    <property type="protein sequence ID" value="PAP77315.1"/>
    <property type="molecule type" value="Genomic_DNA"/>
</dbReference>
<dbReference type="InterPro" id="IPR011335">
    <property type="entry name" value="Restrct_endonuc-II-like"/>
</dbReference>
<keyword evidence="4" id="KW-1185">Reference proteome</keyword>
<comment type="similarity">
    <text evidence="1 2">Belongs to the UPF0102 family.</text>
</comment>
<accession>A0A271J2X1</accession>
<sequence>MASPAEIGRRGEDLAVEHLEAKGYRVLERNYRFGREEVDIVAFQPTPKDDGGMIVFVEVKARSGAGFGPPEAAVDKPKQQAILRVAEAYLHERRLIPSPTRFDVVAVQFDGGEAELTHFENAFGYFV</sequence>
<evidence type="ECO:0000313" key="3">
    <source>
        <dbReference type="EMBL" id="PAP77315.1"/>
    </source>
</evidence>
<dbReference type="Pfam" id="PF02021">
    <property type="entry name" value="UPF0102"/>
    <property type="match status" value="1"/>
</dbReference>
<dbReference type="PANTHER" id="PTHR34039:SF1">
    <property type="entry name" value="UPF0102 PROTEIN YRAN"/>
    <property type="match status" value="1"/>
</dbReference>
<dbReference type="InterPro" id="IPR003509">
    <property type="entry name" value="UPF0102_YraN-like"/>
</dbReference>
<dbReference type="InterPro" id="IPR011856">
    <property type="entry name" value="tRNA_endonuc-like_dom_sf"/>
</dbReference>
<dbReference type="RefSeq" id="WP_095510983.1">
    <property type="nucleotide sequence ID" value="NZ_MQWD01000001.1"/>
</dbReference>
<dbReference type="PANTHER" id="PTHR34039">
    <property type="entry name" value="UPF0102 PROTEIN YRAN"/>
    <property type="match status" value="1"/>
</dbReference>
<proteinExistence type="inferred from homology"/>
<organism evidence="3 4">
    <name type="scientific">Rubrivirga marina</name>
    <dbReference type="NCBI Taxonomy" id="1196024"/>
    <lineage>
        <taxon>Bacteria</taxon>
        <taxon>Pseudomonadati</taxon>
        <taxon>Rhodothermota</taxon>
        <taxon>Rhodothermia</taxon>
        <taxon>Rhodothermales</taxon>
        <taxon>Rubricoccaceae</taxon>
        <taxon>Rubrivirga</taxon>
    </lineage>
</organism>
<dbReference type="HAMAP" id="MF_00048">
    <property type="entry name" value="UPF0102"/>
    <property type="match status" value="1"/>
</dbReference>
<name>A0A271J2X1_9BACT</name>
<dbReference type="Proteomes" id="UP000216339">
    <property type="component" value="Unassembled WGS sequence"/>
</dbReference>
<dbReference type="CDD" id="cd20736">
    <property type="entry name" value="PoNe_Nuclease"/>
    <property type="match status" value="1"/>
</dbReference>
<evidence type="ECO:0000256" key="1">
    <source>
        <dbReference type="ARBA" id="ARBA00006738"/>
    </source>
</evidence>
<dbReference type="GO" id="GO:0003676">
    <property type="term" value="F:nucleic acid binding"/>
    <property type="evidence" value="ECO:0007669"/>
    <property type="project" value="InterPro"/>
</dbReference>
<reference evidence="3 4" key="1">
    <citation type="submission" date="2016-11" db="EMBL/GenBank/DDBJ databases">
        <title>Study of marine rhodopsin-containing bacteria.</title>
        <authorList>
            <person name="Yoshizawa S."/>
            <person name="Kumagai Y."/>
            <person name="Kogure K."/>
        </authorList>
    </citation>
    <scope>NUCLEOTIDE SEQUENCE [LARGE SCALE GENOMIC DNA]</scope>
    <source>
        <strain evidence="3 4">SAORIC-28</strain>
    </source>
</reference>
<dbReference type="AlphaFoldDB" id="A0A271J2X1"/>
<evidence type="ECO:0000256" key="2">
    <source>
        <dbReference type="HAMAP-Rule" id="MF_00048"/>
    </source>
</evidence>
<protein>
    <recommendedName>
        <fullName evidence="2">UPF0102 protein BSZ37_13155</fullName>
    </recommendedName>
</protein>
<dbReference type="Gene3D" id="3.40.1350.10">
    <property type="match status" value="1"/>
</dbReference>